<reference evidence="2" key="1">
    <citation type="submission" date="2020-03" db="EMBL/GenBank/DDBJ databases">
        <title>Draft sequencing of Paenibacilllus sp. S3N08.</title>
        <authorList>
            <person name="Kim D.-U."/>
        </authorList>
    </citation>
    <scope>NUCLEOTIDE SEQUENCE</scope>
    <source>
        <strain evidence="2">S3N08</strain>
    </source>
</reference>
<comment type="caution">
    <text evidence="2">The sequence shown here is derived from an EMBL/GenBank/DDBJ whole genome shotgun (WGS) entry which is preliminary data.</text>
</comment>
<dbReference type="RefSeq" id="WP_166156060.1">
    <property type="nucleotide sequence ID" value="NZ_JAAOIW010000021.1"/>
</dbReference>
<gene>
    <name evidence="2" type="ORF">G9U52_33500</name>
</gene>
<dbReference type="Proteomes" id="UP001165962">
    <property type="component" value="Unassembled WGS sequence"/>
</dbReference>
<keyword evidence="3" id="KW-1185">Reference proteome</keyword>
<dbReference type="Pfam" id="PF14082">
    <property type="entry name" value="SduA_C"/>
    <property type="match status" value="1"/>
</dbReference>
<sequence>MSEIKTVRTSVNGIEYLRQTLQQKQLVATKVCLWGINHNSTDKTTSLKIGRYKKVNGSDSVEWISPKSEMTLDNTELEGLCEFLNDNYEPFRLGIKSYVSVENDVQKSLMNIITSNKNERIIAALSDVDVMSDEIFVGIQMAKRINALNKFEEMLDNDCREEAWQKWFEINSWILGSDYVEILEERRIDTHNIADYLMKAFDGFLDIIEIKRTSSDINFWSNTLDHGNYVPSTFLIKATTQSLNYLYEIEREANNIKTHERLNYTKIVKPKCILIFGRSNDWNEEQFKAYRILNASYTNLTIMTYDQVLFRAKHILGENSN</sequence>
<evidence type="ECO:0000313" key="2">
    <source>
        <dbReference type="EMBL" id="NHN34680.1"/>
    </source>
</evidence>
<dbReference type="InterPro" id="IPR025359">
    <property type="entry name" value="SduA_C"/>
</dbReference>
<accession>A0ABX0JL21</accession>
<name>A0ABX0JL21_9BACL</name>
<dbReference type="EMBL" id="JAAOIW010000021">
    <property type="protein sequence ID" value="NHN34680.1"/>
    <property type="molecule type" value="Genomic_DNA"/>
</dbReference>
<evidence type="ECO:0000259" key="1">
    <source>
        <dbReference type="Pfam" id="PF14082"/>
    </source>
</evidence>
<evidence type="ECO:0000313" key="3">
    <source>
        <dbReference type="Proteomes" id="UP001165962"/>
    </source>
</evidence>
<feature type="domain" description="Shedu protein SduA C-terminal" evidence="1">
    <location>
        <begin position="160"/>
        <end position="309"/>
    </location>
</feature>
<protein>
    <submittedName>
        <fullName evidence="2">DUF4263 domain-containing protein</fullName>
    </submittedName>
</protein>
<organism evidence="2 3">
    <name type="scientific">Paenibacillus agricola</name>
    <dbReference type="NCBI Taxonomy" id="2716264"/>
    <lineage>
        <taxon>Bacteria</taxon>
        <taxon>Bacillati</taxon>
        <taxon>Bacillota</taxon>
        <taxon>Bacilli</taxon>
        <taxon>Bacillales</taxon>
        <taxon>Paenibacillaceae</taxon>
        <taxon>Paenibacillus</taxon>
    </lineage>
</organism>
<proteinExistence type="predicted"/>